<keyword evidence="6" id="KW-0966">Cell projection</keyword>
<dbReference type="RefSeq" id="WP_406698729.1">
    <property type="nucleotide sequence ID" value="NZ_CP155447.1"/>
</dbReference>
<dbReference type="Pfam" id="PF01514">
    <property type="entry name" value="YscJ_FliF"/>
    <property type="match status" value="1"/>
</dbReference>
<dbReference type="InterPro" id="IPR045851">
    <property type="entry name" value="AMP-bd_C_sf"/>
</dbReference>
<name>A0AAU7CLI9_9BACT</name>
<evidence type="ECO:0000313" key="6">
    <source>
        <dbReference type="EMBL" id="XBH05878.1"/>
    </source>
</evidence>
<feature type="compositionally biased region" description="Low complexity" evidence="3">
    <location>
        <begin position="312"/>
        <end position="321"/>
    </location>
</feature>
<keyword evidence="2 4" id="KW-0472">Membrane</keyword>
<dbReference type="GO" id="GO:0016020">
    <property type="term" value="C:membrane"/>
    <property type="evidence" value="ECO:0007669"/>
    <property type="project" value="UniProtKB-SubCell"/>
</dbReference>
<gene>
    <name evidence="6" type="ORF">V5E97_07565</name>
</gene>
<keyword evidence="4" id="KW-1133">Transmembrane helix</keyword>
<dbReference type="PANTHER" id="PTHR30046">
    <property type="entry name" value="FLAGELLAR M-RING PROTEIN"/>
    <property type="match status" value="1"/>
</dbReference>
<comment type="subcellular location">
    <subcellularLocation>
        <location evidence="1">Membrane</location>
    </subcellularLocation>
</comment>
<dbReference type="InterPro" id="IPR043427">
    <property type="entry name" value="YscJ/FliF"/>
</dbReference>
<proteinExistence type="predicted"/>
<evidence type="ECO:0000256" key="2">
    <source>
        <dbReference type="ARBA" id="ARBA00023136"/>
    </source>
</evidence>
<organism evidence="6">
    <name type="scientific">Singulisphaera sp. Ch08</name>
    <dbReference type="NCBI Taxonomy" id="3120278"/>
    <lineage>
        <taxon>Bacteria</taxon>
        <taxon>Pseudomonadati</taxon>
        <taxon>Planctomycetota</taxon>
        <taxon>Planctomycetia</taxon>
        <taxon>Isosphaerales</taxon>
        <taxon>Isosphaeraceae</taxon>
        <taxon>Singulisphaera</taxon>
    </lineage>
</organism>
<sequence>MRTESPPSVAPTVKRILSRLAVAKRSVWARGPVVRWVAVLGIVAAIGLFVYLAAIPSPGKNLGEGRQYSADAINSITRALDVAHIEYRVEDRRIGVATDRYEEATDVLSKLDVNTRSIPEIRKDFQASSLWWETPKDKEQRELRAKAEILEAIIGDLEEIVSAYVDIDRTQTKTAGRPTTTTTAFVLLETKDSRKIGPKIVQSIKGIVVSKEPSLKEDAVSVWDREGNRYLDPSKPLLDVISRTQAREEELKQEISQQLDWIKGVGVTVQMVAPPAPEPVAVAEAPIPVAEPSVGVNQPLDTESASPPPAEQAPSAEPKSPVETNFARIWVRVPRSFYYRKAMPSRSPSQEDLQAIQVRTEATIKTAVGYVLPTGTFELLVDTIPDEVVLRDPLVAPAVPETRRIPSWWIPAGVGGGVAGLLLIVGLRLLATRRPRRALAAEPARIRFAVEADSETTPGASERVRELIRHNPEAAASVLNRWIGQGGHAA</sequence>
<dbReference type="EMBL" id="CP155447">
    <property type="protein sequence ID" value="XBH05878.1"/>
    <property type="molecule type" value="Genomic_DNA"/>
</dbReference>
<dbReference type="AlphaFoldDB" id="A0AAU7CLI9"/>
<keyword evidence="4" id="KW-0812">Transmembrane</keyword>
<feature type="region of interest" description="Disordered" evidence="3">
    <location>
        <begin position="292"/>
        <end position="321"/>
    </location>
</feature>
<keyword evidence="6" id="KW-0282">Flagellum</keyword>
<accession>A0AAU7CLI9</accession>
<dbReference type="PANTHER" id="PTHR30046:SF0">
    <property type="entry name" value="FLAGELLAR M-RING PROTEIN"/>
    <property type="match status" value="1"/>
</dbReference>
<protein>
    <submittedName>
        <fullName evidence="6">Flagellar biosynthesis/type III secretory pathway lipoprotein</fullName>
    </submittedName>
</protein>
<evidence type="ECO:0000259" key="5">
    <source>
        <dbReference type="Pfam" id="PF01514"/>
    </source>
</evidence>
<feature type="domain" description="Flagellar M-ring N-terminal" evidence="5">
    <location>
        <begin position="69"/>
        <end position="228"/>
    </location>
</feature>
<reference evidence="6" key="1">
    <citation type="submission" date="2024-05" db="EMBL/GenBank/DDBJ databases">
        <title>Planctomycetes of the genus Singulisphaera possess chitinolytic capabilities.</title>
        <authorList>
            <person name="Ivanova A."/>
        </authorList>
    </citation>
    <scope>NUCLEOTIDE SEQUENCE</scope>
    <source>
        <strain evidence="6">Ch08T</strain>
    </source>
</reference>
<keyword evidence="6" id="KW-0969">Cilium</keyword>
<keyword evidence="6" id="KW-0449">Lipoprotein</keyword>
<evidence type="ECO:0000256" key="3">
    <source>
        <dbReference type="SAM" id="MobiDB-lite"/>
    </source>
</evidence>
<evidence type="ECO:0000256" key="4">
    <source>
        <dbReference type="SAM" id="Phobius"/>
    </source>
</evidence>
<feature type="transmembrane region" description="Helical" evidence="4">
    <location>
        <begin position="33"/>
        <end position="54"/>
    </location>
</feature>
<evidence type="ECO:0000256" key="1">
    <source>
        <dbReference type="ARBA" id="ARBA00004370"/>
    </source>
</evidence>
<feature type="transmembrane region" description="Helical" evidence="4">
    <location>
        <begin position="408"/>
        <end position="430"/>
    </location>
</feature>
<dbReference type="Gene3D" id="3.30.300.30">
    <property type="match status" value="1"/>
</dbReference>
<dbReference type="InterPro" id="IPR006182">
    <property type="entry name" value="FliF_N_dom"/>
</dbReference>